<accession>A0AAQ3KFD1</accession>
<evidence type="ECO:0000256" key="1">
    <source>
        <dbReference type="SAM" id="MobiDB-lite"/>
    </source>
</evidence>
<keyword evidence="3" id="KW-1185">Reference proteome</keyword>
<sequence length="221" mass="24604">MRSGLTRGLENELWSLPHTSQLMSLLRSSTIGNPNLNLNSSPVLNLNSSRDKEDKPLLGVHTSMSHNAHSINLDPSNQLGLGSSPWRNGSHYSMQPRLEQPQHNDNTFLSDKPNSEMQDLFQKLKSSANYHNEQLQTVMSDVARFDSSYATSSVMNAANSMATSILTPTMEPIPLFVGELGCWNPALAAWPDLPTRYDTMGPKMDLTALQARLGKQRERRL</sequence>
<feature type="compositionally biased region" description="Polar residues" evidence="1">
    <location>
        <begin position="68"/>
        <end position="93"/>
    </location>
</feature>
<evidence type="ECO:0000313" key="3">
    <source>
        <dbReference type="Proteomes" id="UP001327560"/>
    </source>
</evidence>
<name>A0AAQ3KFD1_9LILI</name>
<dbReference type="EMBL" id="CP136893">
    <property type="protein sequence ID" value="WOL05132.1"/>
    <property type="molecule type" value="Genomic_DNA"/>
</dbReference>
<gene>
    <name evidence="2" type="ORF">Cni_G13855</name>
</gene>
<evidence type="ECO:0000313" key="2">
    <source>
        <dbReference type="EMBL" id="WOL05132.1"/>
    </source>
</evidence>
<reference evidence="2 3" key="1">
    <citation type="submission" date="2023-10" db="EMBL/GenBank/DDBJ databases">
        <title>Chromosome-scale genome assembly provides insights into flower coloration mechanisms of Canna indica.</title>
        <authorList>
            <person name="Li C."/>
        </authorList>
    </citation>
    <scope>NUCLEOTIDE SEQUENCE [LARGE SCALE GENOMIC DNA]</scope>
    <source>
        <tissue evidence="2">Flower</tissue>
    </source>
</reference>
<organism evidence="2 3">
    <name type="scientific">Canna indica</name>
    <name type="common">Indian-shot</name>
    <dbReference type="NCBI Taxonomy" id="4628"/>
    <lineage>
        <taxon>Eukaryota</taxon>
        <taxon>Viridiplantae</taxon>
        <taxon>Streptophyta</taxon>
        <taxon>Embryophyta</taxon>
        <taxon>Tracheophyta</taxon>
        <taxon>Spermatophyta</taxon>
        <taxon>Magnoliopsida</taxon>
        <taxon>Liliopsida</taxon>
        <taxon>Zingiberales</taxon>
        <taxon>Cannaceae</taxon>
        <taxon>Canna</taxon>
    </lineage>
</organism>
<protein>
    <submittedName>
        <fullName evidence="2">Zinc finger (Dof type) family protein</fullName>
    </submittedName>
</protein>
<feature type="region of interest" description="Disordered" evidence="1">
    <location>
        <begin position="68"/>
        <end position="102"/>
    </location>
</feature>
<dbReference type="Proteomes" id="UP001327560">
    <property type="component" value="Chromosome 4"/>
</dbReference>
<dbReference type="AlphaFoldDB" id="A0AAQ3KFD1"/>
<proteinExistence type="predicted"/>